<dbReference type="SUPFAM" id="SSF52540">
    <property type="entry name" value="P-loop containing nucleoside triphosphate hydrolases"/>
    <property type="match status" value="1"/>
</dbReference>
<dbReference type="AlphaFoldDB" id="A0A5C6BAJ6"/>
<keyword evidence="7" id="KW-1185">Reference proteome</keyword>
<reference evidence="6 7" key="1">
    <citation type="submission" date="2019-02" db="EMBL/GenBank/DDBJ databases">
        <title>Deep-cultivation of Planctomycetes and their phenomic and genomic characterization uncovers novel biology.</title>
        <authorList>
            <person name="Wiegand S."/>
            <person name="Jogler M."/>
            <person name="Boedeker C."/>
            <person name="Pinto D."/>
            <person name="Vollmers J."/>
            <person name="Rivas-Marin E."/>
            <person name="Kohn T."/>
            <person name="Peeters S.H."/>
            <person name="Heuer A."/>
            <person name="Rast P."/>
            <person name="Oberbeckmann S."/>
            <person name="Bunk B."/>
            <person name="Jeske O."/>
            <person name="Meyerdierks A."/>
            <person name="Storesund J.E."/>
            <person name="Kallscheuer N."/>
            <person name="Luecker S."/>
            <person name="Lage O.M."/>
            <person name="Pohl T."/>
            <person name="Merkel B.J."/>
            <person name="Hornburger P."/>
            <person name="Mueller R.-W."/>
            <person name="Bruemmer F."/>
            <person name="Labrenz M."/>
            <person name="Spormann A.M."/>
            <person name="Op Den Camp H."/>
            <person name="Overmann J."/>
            <person name="Amann R."/>
            <person name="Jetten M.S.M."/>
            <person name="Mascher T."/>
            <person name="Medema M.H."/>
            <person name="Devos D.P."/>
            <person name="Kaster A.-K."/>
            <person name="Ovreas L."/>
            <person name="Rohde M."/>
            <person name="Galperin M.Y."/>
            <person name="Jogler C."/>
        </authorList>
    </citation>
    <scope>NUCLEOTIDE SEQUENCE [LARGE SCALE GENOMIC DNA]</scope>
    <source>
        <strain evidence="6 7">CA54</strain>
    </source>
</reference>
<evidence type="ECO:0000256" key="2">
    <source>
        <dbReference type="ARBA" id="ARBA00022741"/>
    </source>
</evidence>
<dbReference type="RefSeq" id="WP_146373002.1">
    <property type="nucleotide sequence ID" value="NZ_SJPP01000002.1"/>
</dbReference>
<dbReference type="PANTHER" id="PTHR24220:SF86">
    <property type="entry name" value="ABC TRANSPORTER ABCH.1"/>
    <property type="match status" value="1"/>
</dbReference>
<dbReference type="Gene3D" id="3.40.50.300">
    <property type="entry name" value="P-loop containing nucleotide triphosphate hydrolases"/>
    <property type="match status" value="1"/>
</dbReference>
<dbReference type="SMART" id="SM00382">
    <property type="entry name" value="AAA"/>
    <property type="match status" value="1"/>
</dbReference>
<accession>A0A5C6BAJ6</accession>
<dbReference type="GO" id="GO:0022857">
    <property type="term" value="F:transmembrane transporter activity"/>
    <property type="evidence" value="ECO:0007669"/>
    <property type="project" value="TreeGrafter"/>
</dbReference>
<evidence type="ECO:0000256" key="1">
    <source>
        <dbReference type="ARBA" id="ARBA00022448"/>
    </source>
</evidence>
<sequence length="230" mass="25472">MLRLEQVSKLYRKRQEEIAALQETDLEIPDGDYVAIIGPSGSGKTTLLSLLGGMLAPTTGKMWIDDESVYDLPIVDRARLRQKKIGFVFQTFNLVPYMTARENVQVPLFLAGTKPAAQQERATELLESVGLADRMDHKPCELSTGQQQRVALARTLANDPDLILADEPTGNLDPASRQMVLSYFEKFNQDGKTIVMVTHDIAAARTAQRLMQLSEGVLVEMPCKPVLKSA</sequence>
<keyword evidence="6" id="KW-0378">Hydrolase</keyword>
<evidence type="ECO:0000256" key="4">
    <source>
        <dbReference type="ARBA" id="ARBA00038388"/>
    </source>
</evidence>
<name>A0A5C6BAJ6_9PLAN</name>
<keyword evidence="3 6" id="KW-0067">ATP-binding</keyword>
<comment type="similarity">
    <text evidence="4">Belongs to the ABC transporter superfamily. Macrolide exporter (TC 3.A.1.122) family.</text>
</comment>
<evidence type="ECO:0000259" key="5">
    <source>
        <dbReference type="PROSITE" id="PS50893"/>
    </source>
</evidence>
<dbReference type="CDD" id="cd03255">
    <property type="entry name" value="ABC_MJ0796_LolCDE_FtsE"/>
    <property type="match status" value="1"/>
</dbReference>
<dbReference type="Proteomes" id="UP000320735">
    <property type="component" value="Unassembled WGS sequence"/>
</dbReference>
<dbReference type="GO" id="GO:0005524">
    <property type="term" value="F:ATP binding"/>
    <property type="evidence" value="ECO:0007669"/>
    <property type="project" value="UniProtKB-KW"/>
</dbReference>
<dbReference type="PROSITE" id="PS50893">
    <property type="entry name" value="ABC_TRANSPORTER_2"/>
    <property type="match status" value="1"/>
</dbReference>
<keyword evidence="2" id="KW-0547">Nucleotide-binding</keyword>
<dbReference type="InterPro" id="IPR027417">
    <property type="entry name" value="P-loop_NTPase"/>
</dbReference>
<dbReference type="GO" id="GO:0098796">
    <property type="term" value="C:membrane protein complex"/>
    <property type="evidence" value="ECO:0007669"/>
    <property type="project" value="UniProtKB-ARBA"/>
</dbReference>
<dbReference type="EC" id="3.6.3.-" evidence="6"/>
<protein>
    <submittedName>
        <fullName evidence="6">Lipoprotein-releasing system ATP-binding protein LolD</fullName>
        <ecNumber evidence="6">3.6.3.-</ecNumber>
    </submittedName>
</protein>
<dbReference type="EMBL" id="SJPP01000002">
    <property type="protein sequence ID" value="TWU09285.1"/>
    <property type="molecule type" value="Genomic_DNA"/>
</dbReference>
<dbReference type="InterPro" id="IPR003593">
    <property type="entry name" value="AAA+_ATPase"/>
</dbReference>
<keyword evidence="6" id="KW-0449">Lipoprotein</keyword>
<comment type="caution">
    <text evidence="6">The sequence shown here is derived from an EMBL/GenBank/DDBJ whole genome shotgun (WGS) entry which is preliminary data.</text>
</comment>
<proteinExistence type="inferred from homology"/>
<evidence type="ECO:0000256" key="3">
    <source>
        <dbReference type="ARBA" id="ARBA00022840"/>
    </source>
</evidence>
<organism evidence="6 7">
    <name type="scientific">Symmachiella macrocystis</name>
    <dbReference type="NCBI Taxonomy" id="2527985"/>
    <lineage>
        <taxon>Bacteria</taxon>
        <taxon>Pseudomonadati</taxon>
        <taxon>Planctomycetota</taxon>
        <taxon>Planctomycetia</taxon>
        <taxon>Planctomycetales</taxon>
        <taxon>Planctomycetaceae</taxon>
        <taxon>Symmachiella</taxon>
    </lineage>
</organism>
<dbReference type="Pfam" id="PF00005">
    <property type="entry name" value="ABC_tran"/>
    <property type="match status" value="1"/>
</dbReference>
<keyword evidence="1" id="KW-0813">Transport</keyword>
<dbReference type="FunFam" id="3.40.50.300:FF:000032">
    <property type="entry name" value="Export ABC transporter ATP-binding protein"/>
    <property type="match status" value="1"/>
</dbReference>
<dbReference type="PANTHER" id="PTHR24220">
    <property type="entry name" value="IMPORT ATP-BINDING PROTEIN"/>
    <property type="match status" value="1"/>
</dbReference>
<dbReference type="OrthoDB" id="273392at2"/>
<dbReference type="InterPro" id="IPR015854">
    <property type="entry name" value="ABC_transpr_LolD-like"/>
</dbReference>
<dbReference type="InterPro" id="IPR003439">
    <property type="entry name" value="ABC_transporter-like_ATP-bd"/>
</dbReference>
<feature type="domain" description="ABC transporter" evidence="5">
    <location>
        <begin position="2"/>
        <end position="230"/>
    </location>
</feature>
<evidence type="ECO:0000313" key="6">
    <source>
        <dbReference type="EMBL" id="TWU09285.1"/>
    </source>
</evidence>
<dbReference type="InterPro" id="IPR017911">
    <property type="entry name" value="MacB-like_ATP-bd"/>
</dbReference>
<evidence type="ECO:0000313" key="7">
    <source>
        <dbReference type="Proteomes" id="UP000320735"/>
    </source>
</evidence>
<dbReference type="GO" id="GO:0005886">
    <property type="term" value="C:plasma membrane"/>
    <property type="evidence" value="ECO:0007669"/>
    <property type="project" value="TreeGrafter"/>
</dbReference>
<dbReference type="GO" id="GO:0016887">
    <property type="term" value="F:ATP hydrolysis activity"/>
    <property type="evidence" value="ECO:0007669"/>
    <property type="project" value="InterPro"/>
</dbReference>
<gene>
    <name evidence="6" type="primary">lolD_3</name>
    <name evidence="6" type="ORF">CA54_45250</name>
</gene>